<sequence length="142" mass="15745">MTEERGHGRINRWTTWTTGTDEGIGPPCAARLAVIRRDVADLAGQPLSKQIVLAATSRARLSAAEVSAHLRRHWGIENLEHRPRDTIWREDDQQAYLGNGPRAMATLRNLALGLLDINGIIKIKETVQAIGRNPMRAVPLIT</sequence>
<dbReference type="OrthoDB" id="3483597at2"/>
<protein>
    <recommendedName>
        <fullName evidence="3">Transposase</fullName>
    </recommendedName>
</protein>
<organism evidence="1 2">
    <name type="scientific">Thermomonospora echinospora</name>
    <dbReference type="NCBI Taxonomy" id="1992"/>
    <lineage>
        <taxon>Bacteria</taxon>
        <taxon>Bacillati</taxon>
        <taxon>Actinomycetota</taxon>
        <taxon>Actinomycetes</taxon>
        <taxon>Streptosporangiales</taxon>
        <taxon>Thermomonosporaceae</taxon>
        <taxon>Thermomonospora</taxon>
    </lineage>
</organism>
<evidence type="ECO:0008006" key="3">
    <source>
        <dbReference type="Google" id="ProtNLM"/>
    </source>
</evidence>
<dbReference type="RefSeq" id="WP_103944756.1">
    <property type="nucleotide sequence ID" value="NZ_FNVO01000042.1"/>
</dbReference>
<dbReference type="AlphaFoldDB" id="A0A1H6E8G0"/>
<dbReference type="EMBL" id="FNVO01000042">
    <property type="protein sequence ID" value="SEG94012.1"/>
    <property type="molecule type" value="Genomic_DNA"/>
</dbReference>
<keyword evidence="2" id="KW-1185">Reference proteome</keyword>
<gene>
    <name evidence="1" type="ORF">SAMN04489712_14226</name>
</gene>
<proteinExistence type="predicted"/>
<name>A0A1H6E8G0_9ACTN</name>
<evidence type="ECO:0000313" key="2">
    <source>
        <dbReference type="Proteomes" id="UP000236723"/>
    </source>
</evidence>
<accession>A0A1H6E8G0</accession>
<evidence type="ECO:0000313" key="1">
    <source>
        <dbReference type="EMBL" id="SEG94012.1"/>
    </source>
</evidence>
<reference evidence="2" key="1">
    <citation type="submission" date="2016-10" db="EMBL/GenBank/DDBJ databases">
        <authorList>
            <person name="Varghese N."/>
            <person name="Submissions S."/>
        </authorList>
    </citation>
    <scope>NUCLEOTIDE SEQUENCE [LARGE SCALE GENOMIC DNA]</scope>
    <source>
        <strain evidence="2">DSM 43163</strain>
    </source>
</reference>
<dbReference type="Proteomes" id="UP000236723">
    <property type="component" value="Unassembled WGS sequence"/>
</dbReference>